<dbReference type="InterPro" id="IPR003008">
    <property type="entry name" value="Tubulin_FtsZ_GTPase"/>
</dbReference>
<dbReference type="InterPro" id="IPR018316">
    <property type="entry name" value="Tubulin/FtsZ_2-layer-sand-dom"/>
</dbReference>
<dbReference type="GO" id="GO:0051258">
    <property type="term" value="P:protein polymerization"/>
    <property type="evidence" value="ECO:0007669"/>
    <property type="project" value="UniProtKB-UniRule"/>
</dbReference>
<dbReference type="SUPFAM" id="SSF55307">
    <property type="entry name" value="Tubulin C-terminal domain-like"/>
    <property type="match status" value="1"/>
</dbReference>
<dbReference type="FunFam" id="3.40.50.1440:FF:000001">
    <property type="entry name" value="Cell division protein FtsZ"/>
    <property type="match status" value="1"/>
</dbReference>
<name>A0A1F6H3Y6_9PROT</name>
<keyword evidence="2 4" id="KW-0547">Nucleotide-binding</keyword>
<evidence type="ECO:0000259" key="8">
    <source>
        <dbReference type="SMART" id="SM00865"/>
    </source>
</evidence>
<keyword evidence="4 6" id="KW-0132">Cell division</keyword>
<protein>
    <recommendedName>
        <fullName evidence="4 5">Cell division protein FtsZ</fullName>
    </recommendedName>
</protein>
<dbReference type="GO" id="GO:0005737">
    <property type="term" value="C:cytoplasm"/>
    <property type="evidence" value="ECO:0007669"/>
    <property type="project" value="UniProtKB-SubCell"/>
</dbReference>
<dbReference type="PROSITE" id="PS01135">
    <property type="entry name" value="FTSZ_2"/>
    <property type="match status" value="1"/>
</dbReference>
<dbReference type="InterPro" id="IPR045061">
    <property type="entry name" value="FtsZ/CetZ"/>
</dbReference>
<feature type="domain" description="Tubulin/FtsZ GTPase" evidence="7">
    <location>
        <begin position="20"/>
        <end position="212"/>
    </location>
</feature>
<dbReference type="PRINTS" id="PR00423">
    <property type="entry name" value="CELLDVISFTSZ"/>
</dbReference>
<evidence type="ECO:0000256" key="6">
    <source>
        <dbReference type="RuleBase" id="RU000631"/>
    </source>
</evidence>
<dbReference type="AlphaFoldDB" id="A0A1F6H3Y6"/>
<organism evidence="9 10">
    <name type="scientific">Candidatus Lambdaproteobacteria bacterium RIFOXYD2_FULL_56_26</name>
    <dbReference type="NCBI Taxonomy" id="1817773"/>
    <lineage>
        <taxon>Bacteria</taxon>
        <taxon>Pseudomonadati</taxon>
        <taxon>Pseudomonadota</taxon>
        <taxon>Candidatus Lambdaproteobacteria</taxon>
    </lineage>
</organism>
<comment type="similarity">
    <text evidence="1 4 6">Belongs to the FtsZ family.</text>
</comment>
<dbReference type="NCBIfam" id="TIGR00065">
    <property type="entry name" value="ftsZ"/>
    <property type="match status" value="1"/>
</dbReference>
<gene>
    <name evidence="4" type="primary">ftsZ</name>
    <name evidence="9" type="ORF">A2557_08725</name>
</gene>
<dbReference type="Gene3D" id="3.30.1330.20">
    <property type="entry name" value="Tubulin/FtsZ, C-terminal domain"/>
    <property type="match status" value="1"/>
</dbReference>
<sequence length="419" mass="44784">MVIEFDNQFEAGSNETGLPVIKVIGVGGGGGNVVNRMVRDGIKKVRFAAANTDVMVLNSSLADVTIPLGTQITKGLGAGMKPDIGKLAAEEAIAQIQEFLKDADMVFIAAGMGGGTGTGAAPVVAEIAREKKILTVGVVTTPFKFEGNKRARIAEKGIEELRKHVDTLMVIPNNKLLEMASQKTTMNEAFEIADDVLKQAISGITNLVNLEGVINLDFADLKTVMSNKGRAIMGTGVGHGENRGLEAAKKAVSSPLLSDKPISGATGVIINIVADEAFSLLDAGAAADFIQGTADQDADVIFGLVSDPTKQDEVVITVIATGFEVPEETVVVQRPVQHAPLRVASSLKHVKEEEEEKPVPNFAAQVPVRESAKEEVEETHLKSVEKDLHYPDLTISEDVPLKVEDYEIPSFMRKQRLQR</sequence>
<dbReference type="InterPro" id="IPR024757">
    <property type="entry name" value="FtsZ_C"/>
</dbReference>
<evidence type="ECO:0000256" key="5">
    <source>
        <dbReference type="NCBIfam" id="TIGR00065"/>
    </source>
</evidence>
<comment type="subunit">
    <text evidence="4">Homodimer. Polymerizes to form a dynamic ring structure in a strictly GTP-dependent manner. Interacts directly with several other division proteins.</text>
</comment>
<keyword evidence="3 4" id="KW-0342">GTP-binding</keyword>
<dbReference type="CDD" id="cd02201">
    <property type="entry name" value="FtsZ_type1"/>
    <property type="match status" value="1"/>
</dbReference>
<evidence type="ECO:0000313" key="9">
    <source>
        <dbReference type="EMBL" id="OGH05046.1"/>
    </source>
</evidence>
<proteinExistence type="inferred from homology"/>
<evidence type="ECO:0000259" key="7">
    <source>
        <dbReference type="SMART" id="SM00864"/>
    </source>
</evidence>
<feature type="binding site" evidence="4">
    <location>
        <position position="194"/>
    </location>
    <ligand>
        <name>GTP</name>
        <dbReference type="ChEBI" id="CHEBI:37565"/>
    </ligand>
</feature>
<dbReference type="GO" id="GO:0003924">
    <property type="term" value="F:GTPase activity"/>
    <property type="evidence" value="ECO:0007669"/>
    <property type="project" value="UniProtKB-UniRule"/>
</dbReference>
<keyword evidence="4 6" id="KW-0131">Cell cycle</keyword>
<dbReference type="Pfam" id="PF00091">
    <property type="entry name" value="Tubulin"/>
    <property type="match status" value="1"/>
</dbReference>
<keyword evidence="4" id="KW-0963">Cytoplasm</keyword>
<evidence type="ECO:0000256" key="1">
    <source>
        <dbReference type="ARBA" id="ARBA00009690"/>
    </source>
</evidence>
<dbReference type="Proteomes" id="UP000177583">
    <property type="component" value="Unassembled WGS sequence"/>
</dbReference>
<dbReference type="HAMAP" id="MF_00909">
    <property type="entry name" value="FtsZ"/>
    <property type="match status" value="1"/>
</dbReference>
<feature type="binding site" evidence="4">
    <location>
        <begin position="115"/>
        <end position="117"/>
    </location>
    <ligand>
        <name>GTP</name>
        <dbReference type="ChEBI" id="CHEBI:37565"/>
    </ligand>
</feature>
<dbReference type="Gene3D" id="3.40.50.1440">
    <property type="entry name" value="Tubulin/FtsZ, GTPase domain"/>
    <property type="match status" value="1"/>
</dbReference>
<keyword evidence="4 6" id="KW-0717">Septation</keyword>
<dbReference type="SUPFAM" id="SSF52490">
    <property type="entry name" value="Tubulin nucleotide-binding domain-like"/>
    <property type="match status" value="1"/>
</dbReference>
<dbReference type="GO" id="GO:0005525">
    <property type="term" value="F:GTP binding"/>
    <property type="evidence" value="ECO:0007669"/>
    <property type="project" value="UniProtKB-UniRule"/>
</dbReference>
<dbReference type="EMBL" id="MFNF01000001">
    <property type="protein sequence ID" value="OGH05046.1"/>
    <property type="molecule type" value="Genomic_DNA"/>
</dbReference>
<comment type="subcellular location">
    <subcellularLocation>
        <location evidence="4">Cytoplasm</location>
    </subcellularLocation>
    <text evidence="4">Assembles at midcell at the inner surface of the cytoplasmic membrane.</text>
</comment>
<feature type="domain" description="Tubulin/FtsZ 2-layer sandwich" evidence="8">
    <location>
        <begin position="214"/>
        <end position="332"/>
    </location>
</feature>
<dbReference type="GO" id="GO:0000917">
    <property type="term" value="P:division septum assembly"/>
    <property type="evidence" value="ECO:0007669"/>
    <property type="project" value="UniProtKB-KW"/>
</dbReference>
<dbReference type="InterPro" id="IPR037103">
    <property type="entry name" value="Tubulin/FtsZ-like_C"/>
</dbReference>
<dbReference type="SMART" id="SM00864">
    <property type="entry name" value="Tubulin"/>
    <property type="match status" value="1"/>
</dbReference>
<dbReference type="Pfam" id="PF12327">
    <property type="entry name" value="FtsZ_C"/>
    <property type="match status" value="1"/>
</dbReference>
<dbReference type="InterPro" id="IPR036525">
    <property type="entry name" value="Tubulin/FtsZ_GTPase_sf"/>
</dbReference>
<comment type="function">
    <text evidence="4 6">Essential cell division protein that forms a contractile ring structure (Z ring) at the future cell division site. The regulation of the ring assembly controls the timing and the location of cell division. One of the functions of the FtsZ ring is to recruit other cell division proteins to the septum to produce a new cell wall between the dividing cells. Binds GTP and shows GTPase activity.</text>
</comment>
<evidence type="ECO:0000256" key="2">
    <source>
        <dbReference type="ARBA" id="ARBA00022741"/>
    </source>
</evidence>
<accession>A0A1F6H3Y6</accession>
<feature type="binding site" evidence="4">
    <location>
        <position position="146"/>
    </location>
    <ligand>
        <name>GTP</name>
        <dbReference type="ChEBI" id="CHEBI:37565"/>
    </ligand>
</feature>
<dbReference type="GO" id="GO:0043093">
    <property type="term" value="P:FtsZ-dependent cytokinesis"/>
    <property type="evidence" value="ECO:0007669"/>
    <property type="project" value="UniProtKB-UniRule"/>
</dbReference>
<dbReference type="InterPro" id="IPR000158">
    <property type="entry name" value="Cell_div_FtsZ"/>
</dbReference>
<dbReference type="GO" id="GO:0032153">
    <property type="term" value="C:cell division site"/>
    <property type="evidence" value="ECO:0007669"/>
    <property type="project" value="UniProtKB-UniRule"/>
</dbReference>
<reference evidence="9 10" key="1">
    <citation type="journal article" date="2016" name="Nat. Commun.">
        <title>Thousands of microbial genomes shed light on interconnected biogeochemical processes in an aquifer system.</title>
        <authorList>
            <person name="Anantharaman K."/>
            <person name="Brown C.T."/>
            <person name="Hug L.A."/>
            <person name="Sharon I."/>
            <person name="Castelle C.J."/>
            <person name="Probst A.J."/>
            <person name="Thomas B.C."/>
            <person name="Singh A."/>
            <person name="Wilkins M.J."/>
            <person name="Karaoz U."/>
            <person name="Brodie E.L."/>
            <person name="Williams K.H."/>
            <person name="Hubbard S.S."/>
            <person name="Banfield J.F."/>
        </authorList>
    </citation>
    <scope>NUCLEOTIDE SEQUENCE [LARGE SCALE GENOMIC DNA]</scope>
</reference>
<dbReference type="InterPro" id="IPR020805">
    <property type="entry name" value="Cell_div_FtsZ_CS"/>
</dbReference>
<feature type="binding site" evidence="4">
    <location>
        <position position="150"/>
    </location>
    <ligand>
        <name>GTP</name>
        <dbReference type="ChEBI" id="CHEBI:37565"/>
    </ligand>
</feature>
<evidence type="ECO:0000256" key="4">
    <source>
        <dbReference type="HAMAP-Rule" id="MF_00909"/>
    </source>
</evidence>
<dbReference type="SMART" id="SM00865">
    <property type="entry name" value="Tubulin_C"/>
    <property type="match status" value="1"/>
</dbReference>
<evidence type="ECO:0000256" key="3">
    <source>
        <dbReference type="ARBA" id="ARBA00023134"/>
    </source>
</evidence>
<dbReference type="PANTHER" id="PTHR30314">
    <property type="entry name" value="CELL DIVISION PROTEIN FTSZ-RELATED"/>
    <property type="match status" value="1"/>
</dbReference>
<feature type="binding site" evidence="4">
    <location>
        <begin position="28"/>
        <end position="32"/>
    </location>
    <ligand>
        <name>GTP</name>
        <dbReference type="ChEBI" id="CHEBI:37565"/>
    </ligand>
</feature>
<dbReference type="PANTHER" id="PTHR30314:SF3">
    <property type="entry name" value="MITOCHONDRIAL DIVISION PROTEIN FSZA"/>
    <property type="match status" value="1"/>
</dbReference>
<dbReference type="InterPro" id="IPR008280">
    <property type="entry name" value="Tub_FtsZ_C"/>
</dbReference>
<comment type="caution">
    <text evidence="9">The sequence shown here is derived from an EMBL/GenBank/DDBJ whole genome shotgun (WGS) entry which is preliminary data.</text>
</comment>
<evidence type="ECO:0000313" key="10">
    <source>
        <dbReference type="Proteomes" id="UP000177583"/>
    </source>
</evidence>